<protein>
    <submittedName>
        <fullName evidence="1">Uncharacterized protein</fullName>
    </submittedName>
</protein>
<evidence type="ECO:0000313" key="2">
    <source>
        <dbReference type="Proteomes" id="UP000596660"/>
    </source>
</evidence>
<reference evidence="1" key="2">
    <citation type="submission" date="2021-03" db="UniProtKB">
        <authorList>
            <consortium name="EnsemblPlants"/>
        </authorList>
    </citation>
    <scope>IDENTIFICATION</scope>
</reference>
<keyword evidence="2" id="KW-1185">Reference proteome</keyword>
<dbReference type="Gramene" id="AUR62044618-RA">
    <property type="protein sequence ID" value="AUR62044618-RA:cds"/>
    <property type="gene ID" value="AUR62044618"/>
</dbReference>
<proteinExistence type="predicted"/>
<name>A0A803NER4_CHEQI</name>
<reference evidence="1" key="1">
    <citation type="journal article" date="2017" name="Nature">
        <title>The genome of Chenopodium quinoa.</title>
        <authorList>
            <person name="Jarvis D.E."/>
            <person name="Ho Y.S."/>
            <person name="Lightfoot D.J."/>
            <person name="Schmoeckel S.M."/>
            <person name="Li B."/>
            <person name="Borm T.J.A."/>
            <person name="Ohyanagi H."/>
            <person name="Mineta K."/>
            <person name="Michell C.T."/>
            <person name="Saber N."/>
            <person name="Kharbatia N.M."/>
            <person name="Rupper R.R."/>
            <person name="Sharp A.R."/>
            <person name="Dally N."/>
            <person name="Boughton B.A."/>
            <person name="Woo Y.H."/>
            <person name="Gao G."/>
            <person name="Schijlen E.G.W.M."/>
            <person name="Guo X."/>
            <person name="Momin A.A."/>
            <person name="Negrao S."/>
            <person name="Al-Babili S."/>
            <person name="Gehring C."/>
            <person name="Roessner U."/>
            <person name="Jung C."/>
            <person name="Murphy K."/>
            <person name="Arold S.T."/>
            <person name="Gojobori T."/>
            <person name="van der Linden C.G."/>
            <person name="van Loo E.N."/>
            <person name="Jellen E.N."/>
            <person name="Maughan P.J."/>
            <person name="Tester M."/>
        </authorList>
    </citation>
    <scope>NUCLEOTIDE SEQUENCE [LARGE SCALE GENOMIC DNA]</scope>
    <source>
        <strain evidence="1">cv. PI 614886</strain>
    </source>
</reference>
<organism evidence="1 2">
    <name type="scientific">Chenopodium quinoa</name>
    <name type="common">Quinoa</name>
    <dbReference type="NCBI Taxonomy" id="63459"/>
    <lineage>
        <taxon>Eukaryota</taxon>
        <taxon>Viridiplantae</taxon>
        <taxon>Streptophyta</taxon>
        <taxon>Embryophyta</taxon>
        <taxon>Tracheophyta</taxon>
        <taxon>Spermatophyta</taxon>
        <taxon>Magnoliopsida</taxon>
        <taxon>eudicotyledons</taxon>
        <taxon>Gunneridae</taxon>
        <taxon>Pentapetalae</taxon>
        <taxon>Caryophyllales</taxon>
        <taxon>Chenopodiaceae</taxon>
        <taxon>Chenopodioideae</taxon>
        <taxon>Atripliceae</taxon>
        <taxon>Chenopodium</taxon>
    </lineage>
</organism>
<dbReference type="AlphaFoldDB" id="A0A803NER4"/>
<evidence type="ECO:0000313" key="1">
    <source>
        <dbReference type="EnsemblPlants" id="AUR62044618-RA:cds"/>
    </source>
</evidence>
<dbReference type="Proteomes" id="UP000596660">
    <property type="component" value="Unplaced"/>
</dbReference>
<sequence length="53" mass="5849">MDGLIKSPIITTHQILVPKVKIALLIHKLFGVNRFASDVAVLLVALDGLYMYV</sequence>
<dbReference type="EnsemblPlants" id="AUR62044618-RA">
    <property type="protein sequence ID" value="AUR62044618-RA:cds"/>
    <property type="gene ID" value="AUR62044618"/>
</dbReference>
<accession>A0A803NER4</accession>